<dbReference type="EMBL" id="KZ613947">
    <property type="protein sequence ID" value="PMD38951.1"/>
    <property type="molecule type" value="Genomic_DNA"/>
</dbReference>
<feature type="region of interest" description="Disordered" evidence="1">
    <location>
        <begin position="1"/>
        <end position="61"/>
    </location>
</feature>
<dbReference type="AlphaFoldDB" id="A0A2J6RKC3"/>
<evidence type="ECO:0000259" key="2">
    <source>
        <dbReference type="Pfam" id="PF26434"/>
    </source>
</evidence>
<evidence type="ECO:0000313" key="4">
    <source>
        <dbReference type="Proteomes" id="UP000235786"/>
    </source>
</evidence>
<name>A0A2J6RKC3_HYAVF</name>
<feature type="domain" description="YAG7-like dimerisation" evidence="2">
    <location>
        <begin position="179"/>
        <end position="262"/>
    </location>
</feature>
<reference evidence="3 4" key="1">
    <citation type="submission" date="2016-04" db="EMBL/GenBank/DDBJ databases">
        <title>A degradative enzymes factory behind the ericoid mycorrhizal symbiosis.</title>
        <authorList>
            <consortium name="DOE Joint Genome Institute"/>
            <person name="Martino E."/>
            <person name="Morin E."/>
            <person name="Grelet G."/>
            <person name="Kuo A."/>
            <person name="Kohler A."/>
            <person name="Daghino S."/>
            <person name="Barry K."/>
            <person name="Choi C."/>
            <person name="Cichocki N."/>
            <person name="Clum A."/>
            <person name="Copeland A."/>
            <person name="Hainaut M."/>
            <person name="Haridas S."/>
            <person name="Labutti K."/>
            <person name="Lindquist E."/>
            <person name="Lipzen A."/>
            <person name="Khouja H.-R."/>
            <person name="Murat C."/>
            <person name="Ohm R."/>
            <person name="Olson A."/>
            <person name="Spatafora J."/>
            <person name="Veneault-Fourrey C."/>
            <person name="Henrissat B."/>
            <person name="Grigoriev I."/>
            <person name="Martin F."/>
            <person name="Perotto S."/>
        </authorList>
    </citation>
    <scope>NUCLEOTIDE SEQUENCE [LARGE SCALE GENOMIC DNA]</scope>
    <source>
        <strain evidence="3 4">F</strain>
    </source>
</reference>
<dbReference type="Pfam" id="PF26434">
    <property type="entry name" value="YAG7_C"/>
    <property type="match status" value="1"/>
</dbReference>
<keyword evidence="4" id="KW-1185">Reference proteome</keyword>
<dbReference type="InterPro" id="IPR058602">
    <property type="entry name" value="YAG7_dimerisation_dom"/>
</dbReference>
<feature type="compositionally biased region" description="Polar residues" evidence="1">
    <location>
        <begin position="367"/>
        <end position="385"/>
    </location>
</feature>
<feature type="region of interest" description="Disordered" evidence="1">
    <location>
        <begin position="364"/>
        <end position="462"/>
    </location>
</feature>
<feature type="compositionally biased region" description="Polar residues" evidence="1">
    <location>
        <begin position="1"/>
        <end position="10"/>
    </location>
</feature>
<evidence type="ECO:0000313" key="3">
    <source>
        <dbReference type="EMBL" id="PMD38951.1"/>
    </source>
</evidence>
<accession>A0A2J6RKC3</accession>
<dbReference type="OrthoDB" id="5399559at2759"/>
<feature type="compositionally biased region" description="Low complexity" evidence="1">
    <location>
        <begin position="25"/>
        <end position="45"/>
    </location>
</feature>
<proteinExistence type="predicted"/>
<protein>
    <recommendedName>
        <fullName evidence="2">YAG7-like dimerisation domain-containing protein</fullName>
    </recommendedName>
</protein>
<dbReference type="STRING" id="1149755.A0A2J6RKC3"/>
<evidence type="ECO:0000256" key="1">
    <source>
        <dbReference type="SAM" id="MobiDB-lite"/>
    </source>
</evidence>
<gene>
    <name evidence="3" type="ORF">L207DRAFT_490768</name>
</gene>
<organism evidence="3 4">
    <name type="scientific">Hyaloscypha variabilis (strain UAMH 11265 / GT02V1 / F)</name>
    <name type="common">Meliniomyces variabilis</name>
    <dbReference type="NCBI Taxonomy" id="1149755"/>
    <lineage>
        <taxon>Eukaryota</taxon>
        <taxon>Fungi</taxon>
        <taxon>Dikarya</taxon>
        <taxon>Ascomycota</taxon>
        <taxon>Pezizomycotina</taxon>
        <taxon>Leotiomycetes</taxon>
        <taxon>Helotiales</taxon>
        <taxon>Hyaloscyphaceae</taxon>
        <taxon>Hyaloscypha</taxon>
        <taxon>Hyaloscypha variabilis</taxon>
    </lineage>
</organism>
<sequence>MAASTTQNPQVKSDSKSSKKKKSKTASTETEASTASAPAAEVTPSHAATESNNGDGGYESPYIKELYKNIRNVNKKITNASKVDNILAENPGKTLDELVAARKINADQKAQILKKPQLQASLTQLEEQIAQYKKFDQEYKARSQSEKAEFEKTFTDKASKELEEAVAATKAEAETNALKEQKDNLLLLSQFLKLAAIRRGEDEAAELEESKALEGLLAQVYAGDATAVASMLNLIQGSSDTITSVMGEALSVTYADIKTASLAQIAATPILESEVEQPHESPSVEIEHPVQSDPTIVHAGLTEIDEPAATALTNGHNESVFETQGIPQNSGFGDGAANAAAEANWDNNNDLSTSQEWVEVPRDANETETGLTATPAAPSNVQSWADDQPDSPVEKTSVPANTNDGFQEISRNRGGRGNFRGGRGRGDGFQRGRGGFRGDGYRGRGRGGGGGGPRGGRRPDES</sequence>
<dbReference type="Proteomes" id="UP000235786">
    <property type="component" value="Unassembled WGS sequence"/>
</dbReference>